<dbReference type="Proteomes" id="UP000189701">
    <property type="component" value="Unplaced"/>
</dbReference>
<evidence type="ECO:0000313" key="2">
    <source>
        <dbReference type="Proteomes" id="UP000189701"/>
    </source>
</evidence>
<gene>
    <name evidence="3" type="primary">LOC104235805</name>
</gene>
<reference evidence="3" key="2">
    <citation type="submission" date="2025-08" db="UniProtKB">
        <authorList>
            <consortium name="RefSeq"/>
        </authorList>
    </citation>
    <scope>IDENTIFICATION</scope>
    <source>
        <tissue evidence="3">Leaf</tissue>
    </source>
</reference>
<name>A0A1U7XE52_NICSY</name>
<evidence type="ECO:0000256" key="1">
    <source>
        <dbReference type="SAM" id="MobiDB-lite"/>
    </source>
</evidence>
<reference evidence="2" key="1">
    <citation type="journal article" date="2013" name="Genome Biol.">
        <title>Reference genomes and transcriptomes of Nicotiana sylvestris and Nicotiana tomentosiformis.</title>
        <authorList>
            <person name="Sierro N."/>
            <person name="Battey J.N."/>
            <person name="Ouadi S."/>
            <person name="Bovet L."/>
            <person name="Goepfert S."/>
            <person name="Bakaher N."/>
            <person name="Peitsch M.C."/>
            <person name="Ivanov N.V."/>
        </authorList>
    </citation>
    <scope>NUCLEOTIDE SEQUENCE [LARGE SCALE GENOMIC DNA]</scope>
</reference>
<dbReference type="OrthoDB" id="1304999at2759"/>
<accession>A0A1U7XE52</accession>
<keyword evidence="2" id="KW-1185">Reference proteome</keyword>
<evidence type="ECO:0000313" key="3">
    <source>
        <dbReference type="RefSeq" id="XP_009787931.1"/>
    </source>
</evidence>
<dbReference type="AlphaFoldDB" id="A0A1U7XE52"/>
<organism evidence="2 3">
    <name type="scientific">Nicotiana sylvestris</name>
    <name type="common">Wood tobacco</name>
    <name type="synonym">South American tobacco</name>
    <dbReference type="NCBI Taxonomy" id="4096"/>
    <lineage>
        <taxon>Eukaryota</taxon>
        <taxon>Viridiplantae</taxon>
        <taxon>Streptophyta</taxon>
        <taxon>Embryophyta</taxon>
        <taxon>Tracheophyta</taxon>
        <taxon>Spermatophyta</taxon>
        <taxon>Magnoliopsida</taxon>
        <taxon>eudicotyledons</taxon>
        <taxon>Gunneridae</taxon>
        <taxon>Pentapetalae</taxon>
        <taxon>asterids</taxon>
        <taxon>lamiids</taxon>
        <taxon>Solanales</taxon>
        <taxon>Solanaceae</taxon>
        <taxon>Nicotianoideae</taxon>
        <taxon>Nicotianeae</taxon>
        <taxon>Nicotiana</taxon>
    </lineage>
</organism>
<dbReference type="PANTHER" id="PTHR47481">
    <property type="match status" value="1"/>
</dbReference>
<feature type="region of interest" description="Disordered" evidence="1">
    <location>
        <begin position="189"/>
        <end position="212"/>
    </location>
</feature>
<feature type="compositionally biased region" description="Polar residues" evidence="1">
    <location>
        <begin position="82"/>
        <end position="92"/>
    </location>
</feature>
<feature type="region of interest" description="Disordered" evidence="1">
    <location>
        <begin position="63"/>
        <end position="92"/>
    </location>
</feature>
<dbReference type="PANTHER" id="PTHR47481:SF21">
    <property type="entry name" value="BASIC-LEUCINE ZIPPER TRANSCRIPTION FACTOR Q-RELATED"/>
    <property type="match status" value="1"/>
</dbReference>
<feature type="compositionally biased region" description="Polar residues" evidence="1">
    <location>
        <begin position="63"/>
        <end position="74"/>
    </location>
</feature>
<protein>
    <submittedName>
        <fullName evidence="3">Uncharacterized protein LOC104235805</fullName>
    </submittedName>
</protein>
<proteinExistence type="predicted"/>
<dbReference type="RefSeq" id="XP_009787931.1">
    <property type="nucleotide sequence ID" value="XM_009789629.1"/>
</dbReference>
<sequence length="212" mass="24199">MFLLEVYIIQFNPEYREINAAIRARDPPITYAELFDKLSGHEIFLKHEEQKNVATPITAQVAQRTTPQNNNQSFGPKLSRKWNGQNQQRRQSRMPFNSLHSNKNFTNNYGFSLSPWRPPPNSKPQIQCQLCGKFEHVVNVCRSKSHNYFEAKAHYATRTMTNTNPWILDTGASHHITANPQTLVKPQDYSGPEEISMGNGTENGGTIATRPE</sequence>